<dbReference type="OrthoDB" id="4414459at2"/>
<feature type="chain" id="PRO_5019100240" description="DUF3558 domain-containing protein" evidence="6">
    <location>
        <begin position="22"/>
        <end position="179"/>
    </location>
</feature>
<keyword evidence="1" id="KW-1003">Cell membrane</keyword>
<dbReference type="RefSeq" id="WP_126120430.1">
    <property type="nucleotide sequence ID" value="NZ_RXHJ01000006.1"/>
</dbReference>
<gene>
    <name evidence="7" type="ORF">EAH68_06050</name>
</gene>
<evidence type="ECO:0000313" key="7">
    <source>
        <dbReference type="EMBL" id="RSZ63797.1"/>
    </source>
</evidence>
<proteinExistence type="predicted"/>
<evidence type="ECO:0000256" key="3">
    <source>
        <dbReference type="ARBA" id="ARBA00023136"/>
    </source>
</evidence>
<organism evidence="7 8">
    <name type="scientific">Corynebacterium hylobatis</name>
    <dbReference type="NCBI Taxonomy" id="1859290"/>
    <lineage>
        <taxon>Bacteria</taxon>
        <taxon>Bacillati</taxon>
        <taxon>Actinomycetota</taxon>
        <taxon>Actinomycetes</taxon>
        <taxon>Mycobacteriales</taxon>
        <taxon>Corynebacteriaceae</taxon>
        <taxon>Corynebacterium</taxon>
    </lineage>
</organism>
<evidence type="ECO:0000256" key="5">
    <source>
        <dbReference type="ARBA" id="ARBA00023288"/>
    </source>
</evidence>
<dbReference type="PROSITE" id="PS51257">
    <property type="entry name" value="PROKAR_LIPOPROTEIN"/>
    <property type="match status" value="1"/>
</dbReference>
<dbReference type="AlphaFoldDB" id="A0A430HZI6"/>
<protein>
    <recommendedName>
        <fullName evidence="9">DUF3558 domain-containing protein</fullName>
    </recommendedName>
</protein>
<evidence type="ECO:0000256" key="6">
    <source>
        <dbReference type="SAM" id="SignalP"/>
    </source>
</evidence>
<dbReference type="Proteomes" id="UP000274907">
    <property type="component" value="Unassembled WGS sequence"/>
</dbReference>
<sequence length="179" mass="18968">MRIRLFTAALLGTALTLTACASDSGTDTGTGADGEATACGDVTVEDTAFAPYLDLATIPTDVDLDMQEVQIREDHFDACQLLSWLIVDGTLGADPAFGVVFFHEGELVRDTSVLAGDIAASTRVSETAVSVDYPSGDDTWTVEHAWENGRMMLSAGDVPEFTTDVLRGAHLDLLRAPGQ</sequence>
<feature type="signal peptide" evidence="6">
    <location>
        <begin position="1"/>
        <end position="21"/>
    </location>
</feature>
<evidence type="ECO:0000256" key="2">
    <source>
        <dbReference type="ARBA" id="ARBA00022729"/>
    </source>
</evidence>
<keyword evidence="8" id="KW-1185">Reference proteome</keyword>
<evidence type="ECO:0008006" key="9">
    <source>
        <dbReference type="Google" id="ProtNLM"/>
    </source>
</evidence>
<keyword evidence="4" id="KW-0564">Palmitate</keyword>
<dbReference type="EMBL" id="RXHJ01000006">
    <property type="protein sequence ID" value="RSZ63797.1"/>
    <property type="molecule type" value="Genomic_DNA"/>
</dbReference>
<evidence type="ECO:0000256" key="4">
    <source>
        <dbReference type="ARBA" id="ARBA00023139"/>
    </source>
</evidence>
<dbReference type="Pfam" id="PF14041">
    <property type="entry name" value="Lipoprotein_21"/>
    <property type="match status" value="1"/>
</dbReference>
<evidence type="ECO:0000256" key="1">
    <source>
        <dbReference type="ARBA" id="ARBA00022475"/>
    </source>
</evidence>
<comment type="caution">
    <text evidence="7">The sequence shown here is derived from an EMBL/GenBank/DDBJ whole genome shotgun (WGS) entry which is preliminary data.</text>
</comment>
<accession>A0A430HZI6</accession>
<name>A0A430HZI6_9CORY</name>
<keyword evidence="3" id="KW-0472">Membrane</keyword>
<reference evidence="7 8" key="1">
    <citation type="submission" date="2018-12" db="EMBL/GenBank/DDBJ databases">
        <title>YIM 101343 draft genome.</title>
        <authorList>
            <person name="Chen X."/>
        </authorList>
    </citation>
    <scope>NUCLEOTIDE SEQUENCE [LARGE SCALE GENOMIC DNA]</scope>
    <source>
        <strain evidence="7 8">YIM 101343</strain>
    </source>
</reference>
<keyword evidence="2 6" id="KW-0732">Signal</keyword>
<dbReference type="InterPro" id="IPR025971">
    <property type="entry name" value="LppP/LprE"/>
</dbReference>
<keyword evidence="5" id="KW-0449">Lipoprotein</keyword>
<evidence type="ECO:0000313" key="8">
    <source>
        <dbReference type="Proteomes" id="UP000274907"/>
    </source>
</evidence>